<accession>A0A4Q7LH10</accession>
<name>A0A4Q7LH10_9BURK</name>
<dbReference type="InterPro" id="IPR036428">
    <property type="entry name" value="PCD_sf"/>
</dbReference>
<organism evidence="5 6">
    <name type="scientific">Sphaerotilus mobilis</name>
    <dbReference type="NCBI Taxonomy" id="47994"/>
    <lineage>
        <taxon>Bacteria</taxon>
        <taxon>Pseudomonadati</taxon>
        <taxon>Pseudomonadota</taxon>
        <taxon>Betaproteobacteria</taxon>
        <taxon>Burkholderiales</taxon>
        <taxon>Sphaerotilaceae</taxon>
        <taxon>Sphaerotilus</taxon>
    </lineage>
</organism>
<dbReference type="CDD" id="cd00488">
    <property type="entry name" value="PCD_DCoH"/>
    <property type="match status" value="1"/>
</dbReference>
<evidence type="ECO:0000256" key="4">
    <source>
        <dbReference type="ARBA" id="ARBA00023239"/>
    </source>
</evidence>
<dbReference type="GO" id="GO:0006729">
    <property type="term" value="P:tetrahydrobiopterin biosynthetic process"/>
    <property type="evidence" value="ECO:0007669"/>
    <property type="project" value="InterPro"/>
</dbReference>
<gene>
    <name evidence="5" type="ORF">EV685_2979</name>
</gene>
<proteinExistence type="inferred from homology"/>
<dbReference type="RefSeq" id="WP_130482794.1">
    <property type="nucleotide sequence ID" value="NZ_SGWV01000010.1"/>
</dbReference>
<dbReference type="Proteomes" id="UP000293433">
    <property type="component" value="Unassembled WGS sequence"/>
</dbReference>
<reference evidence="5 6" key="1">
    <citation type="submission" date="2019-02" db="EMBL/GenBank/DDBJ databases">
        <title>Genomic Encyclopedia of Type Strains, Phase IV (KMG-IV): sequencing the most valuable type-strain genomes for metagenomic binning, comparative biology and taxonomic classification.</title>
        <authorList>
            <person name="Goeker M."/>
        </authorList>
    </citation>
    <scope>NUCLEOTIDE SEQUENCE [LARGE SCALE GENOMIC DNA]</scope>
    <source>
        <strain evidence="5 6">DSM 10617</strain>
    </source>
</reference>
<keyword evidence="4" id="KW-0456">Lyase</keyword>
<evidence type="ECO:0000256" key="3">
    <source>
        <dbReference type="ARBA" id="ARBA00013252"/>
    </source>
</evidence>
<evidence type="ECO:0000313" key="5">
    <source>
        <dbReference type="EMBL" id="RZS53351.1"/>
    </source>
</evidence>
<dbReference type="EMBL" id="SGWV01000010">
    <property type="protein sequence ID" value="RZS53351.1"/>
    <property type="molecule type" value="Genomic_DNA"/>
</dbReference>
<dbReference type="AlphaFoldDB" id="A0A4Q7LH10"/>
<dbReference type="Gene3D" id="3.30.1360.20">
    <property type="entry name" value="Transcriptional coactivator/pterin dehydratase"/>
    <property type="match status" value="1"/>
</dbReference>
<comment type="caution">
    <text evidence="5">The sequence shown here is derived from an EMBL/GenBank/DDBJ whole genome shotgun (WGS) entry which is preliminary data.</text>
</comment>
<dbReference type="GO" id="GO:0008124">
    <property type="term" value="F:4-alpha-hydroxytetrahydrobiopterin dehydratase activity"/>
    <property type="evidence" value="ECO:0007669"/>
    <property type="project" value="UniProtKB-EC"/>
</dbReference>
<dbReference type="Pfam" id="PF01329">
    <property type="entry name" value="Pterin_4a"/>
    <property type="match status" value="1"/>
</dbReference>
<protein>
    <recommendedName>
        <fullName evidence="3">4a-hydroxytetrahydrobiopterin dehydratase</fullName>
        <ecNumber evidence="3">4.2.1.96</ecNumber>
    </recommendedName>
</protein>
<evidence type="ECO:0000313" key="6">
    <source>
        <dbReference type="Proteomes" id="UP000293433"/>
    </source>
</evidence>
<evidence type="ECO:0000256" key="2">
    <source>
        <dbReference type="ARBA" id="ARBA00006472"/>
    </source>
</evidence>
<dbReference type="SUPFAM" id="SSF55248">
    <property type="entry name" value="PCD-like"/>
    <property type="match status" value="1"/>
</dbReference>
<sequence>MKPTDAVIDEQQIRARLAAELPHWTLEDGLLRRRYRTGGWKATLMVVNVIGHLAEAGWHHPDLTVTYAVVGVKLTTHSAGGITEKDFALARKIEDVVTWRPQHEPGNPLEGTPLDDPRLRYIKFDDEA</sequence>
<comment type="similarity">
    <text evidence="2">Belongs to the pterin-4-alpha-carbinolamine dehydratase family.</text>
</comment>
<dbReference type="OrthoDB" id="9794987at2"/>
<keyword evidence="6" id="KW-1185">Reference proteome</keyword>
<dbReference type="InterPro" id="IPR001533">
    <property type="entry name" value="Pterin_deHydtase"/>
</dbReference>
<dbReference type="NCBIfam" id="NF002017">
    <property type="entry name" value="PRK00823.1-2"/>
    <property type="match status" value="1"/>
</dbReference>
<dbReference type="PANTHER" id="PTHR12599:SF0">
    <property type="entry name" value="PTERIN-4-ALPHA-CARBINOLAMINE DEHYDRATASE"/>
    <property type="match status" value="1"/>
</dbReference>
<dbReference type="EC" id="4.2.1.96" evidence="3"/>
<evidence type="ECO:0000256" key="1">
    <source>
        <dbReference type="ARBA" id="ARBA00001554"/>
    </source>
</evidence>
<comment type="catalytic activity">
    <reaction evidence="1">
        <text>(4aS,6R)-4a-hydroxy-L-erythro-5,6,7,8-tetrahydrobiopterin = (6R)-L-erythro-6,7-dihydrobiopterin + H2O</text>
        <dbReference type="Rhea" id="RHEA:11920"/>
        <dbReference type="ChEBI" id="CHEBI:15377"/>
        <dbReference type="ChEBI" id="CHEBI:15642"/>
        <dbReference type="ChEBI" id="CHEBI:43120"/>
        <dbReference type="EC" id="4.2.1.96"/>
    </reaction>
</comment>
<dbReference type="PANTHER" id="PTHR12599">
    <property type="entry name" value="PTERIN-4-ALPHA-CARBINOLAMINE DEHYDRATASE"/>
    <property type="match status" value="1"/>
</dbReference>